<feature type="domain" description="Tyrosine specific protein phosphatases" evidence="2">
    <location>
        <begin position="121"/>
        <end position="172"/>
    </location>
</feature>
<keyword evidence="1" id="KW-0378">Hydrolase</keyword>
<dbReference type="InterPro" id="IPR050561">
    <property type="entry name" value="PTP"/>
</dbReference>
<organism evidence="3">
    <name type="scientific">marine metagenome</name>
    <dbReference type="NCBI Taxonomy" id="408172"/>
    <lineage>
        <taxon>unclassified sequences</taxon>
        <taxon>metagenomes</taxon>
        <taxon>ecological metagenomes</taxon>
    </lineage>
</organism>
<dbReference type="InterPro" id="IPR000387">
    <property type="entry name" value="Tyr_Pase_dom"/>
</dbReference>
<dbReference type="AlphaFoldDB" id="A0A382XWC0"/>
<dbReference type="InterPro" id="IPR057023">
    <property type="entry name" value="PTP-SAK"/>
</dbReference>
<dbReference type="PROSITE" id="PS00383">
    <property type="entry name" value="TYR_PHOSPHATASE_1"/>
    <property type="match status" value="1"/>
</dbReference>
<dbReference type="CDD" id="cd14505">
    <property type="entry name" value="CDKN3-like"/>
    <property type="match status" value="1"/>
</dbReference>
<name>A0A382XWC0_9ZZZZ</name>
<evidence type="ECO:0000313" key="3">
    <source>
        <dbReference type="EMBL" id="SVD75204.1"/>
    </source>
</evidence>
<proteinExistence type="predicted"/>
<dbReference type="SUPFAM" id="SSF52799">
    <property type="entry name" value="(Phosphotyrosine protein) phosphatases II"/>
    <property type="match status" value="1"/>
</dbReference>
<evidence type="ECO:0000256" key="1">
    <source>
        <dbReference type="ARBA" id="ARBA00022801"/>
    </source>
</evidence>
<dbReference type="PANTHER" id="PTHR23339">
    <property type="entry name" value="TYROSINE SPECIFIC PROTEIN PHOSPHATASE AND DUAL SPECIFICITY PROTEIN PHOSPHATASE"/>
    <property type="match status" value="1"/>
</dbReference>
<gene>
    <name evidence="3" type="ORF">METZ01_LOCUS428058</name>
</gene>
<sequence>MFARDCNPLKIAQIKVNAKAGKLGICICPGIKDASSLANRQDRDLEQDVQTIASWQAKAALTLMDTKELERFGVANIGEAMTRHQIQWYHFPIQDMCIPDKRIKDTWSEISAGLRSTIICGGNVLIHCRGGLGRSGMIAARILVELGWNPEPAIQKVREVRPGAIETTDQESFVFAASVSGN</sequence>
<dbReference type="InterPro" id="IPR003595">
    <property type="entry name" value="Tyr_Pase_cat"/>
</dbReference>
<dbReference type="Gene3D" id="3.90.190.10">
    <property type="entry name" value="Protein tyrosine phosphatase superfamily"/>
    <property type="match status" value="1"/>
</dbReference>
<evidence type="ECO:0000259" key="2">
    <source>
        <dbReference type="PROSITE" id="PS50056"/>
    </source>
</evidence>
<dbReference type="FunFam" id="3.90.190.10:FF:000157">
    <property type="entry name" value="Protein-tyrosine phosphatase"/>
    <property type="match status" value="1"/>
</dbReference>
<dbReference type="Pfam" id="PF22784">
    <property type="entry name" value="PTP-SAK"/>
    <property type="match status" value="1"/>
</dbReference>
<dbReference type="InterPro" id="IPR016130">
    <property type="entry name" value="Tyr_Pase_AS"/>
</dbReference>
<dbReference type="EMBL" id="UINC01170921">
    <property type="protein sequence ID" value="SVD75204.1"/>
    <property type="molecule type" value="Genomic_DNA"/>
</dbReference>
<dbReference type="SMART" id="SM00404">
    <property type="entry name" value="PTPc_motif"/>
    <property type="match status" value="1"/>
</dbReference>
<protein>
    <recommendedName>
        <fullName evidence="2">Tyrosine specific protein phosphatases domain-containing protein</fullName>
    </recommendedName>
</protein>
<dbReference type="InterPro" id="IPR029021">
    <property type="entry name" value="Prot-tyrosine_phosphatase-like"/>
</dbReference>
<accession>A0A382XWC0</accession>
<dbReference type="PROSITE" id="PS50056">
    <property type="entry name" value="TYR_PHOSPHATASE_2"/>
    <property type="match status" value="1"/>
</dbReference>
<dbReference type="GO" id="GO:0016791">
    <property type="term" value="F:phosphatase activity"/>
    <property type="evidence" value="ECO:0007669"/>
    <property type="project" value="UniProtKB-ARBA"/>
</dbReference>
<reference evidence="3" key="1">
    <citation type="submission" date="2018-05" db="EMBL/GenBank/DDBJ databases">
        <authorList>
            <person name="Lanie J.A."/>
            <person name="Ng W.-L."/>
            <person name="Kazmierczak K.M."/>
            <person name="Andrzejewski T.M."/>
            <person name="Davidsen T.M."/>
            <person name="Wayne K.J."/>
            <person name="Tettelin H."/>
            <person name="Glass J.I."/>
            <person name="Rusch D."/>
            <person name="Podicherti R."/>
            <person name="Tsui H.-C.T."/>
            <person name="Winkler M.E."/>
        </authorList>
    </citation>
    <scope>NUCLEOTIDE SEQUENCE</scope>
</reference>